<evidence type="ECO:0000313" key="6">
    <source>
        <dbReference type="Proteomes" id="UP000245591"/>
    </source>
</evidence>
<evidence type="ECO:0000313" key="5">
    <source>
        <dbReference type="EMBL" id="PWA00181.1"/>
    </source>
</evidence>
<protein>
    <recommendedName>
        <fullName evidence="7">ATPase of the ABC class</fullName>
    </recommendedName>
</protein>
<gene>
    <name evidence="5" type="ORF">BB558_003769</name>
</gene>
<evidence type="ECO:0008006" key="7">
    <source>
        <dbReference type="Google" id="ProtNLM"/>
    </source>
</evidence>
<comment type="caution">
    <text evidence="5">The sequence shown here is derived from an EMBL/GenBank/DDBJ whole genome shotgun (WGS) entry which is preliminary data.</text>
</comment>
<reference evidence="5 6" key="1">
    <citation type="journal article" date="2018" name="MBio">
        <title>Comparative Genomics Reveals the Core Gene Toolbox for the Fungus-Insect Symbiosis.</title>
        <authorList>
            <person name="Wang Y."/>
            <person name="Stata M."/>
            <person name="Wang W."/>
            <person name="Stajich J.E."/>
            <person name="White M.M."/>
            <person name="Moncalvo J.M."/>
        </authorList>
    </citation>
    <scope>NUCLEOTIDE SEQUENCE [LARGE SCALE GENOMIC DNA]</scope>
    <source>
        <strain evidence="5 6">AUS-126-30</strain>
    </source>
</reference>
<evidence type="ECO:0000256" key="1">
    <source>
        <dbReference type="SAM" id="MobiDB-lite"/>
    </source>
</evidence>
<dbReference type="InterPro" id="IPR046834">
    <property type="entry name" value="ABC_ATPase_C"/>
</dbReference>
<proteinExistence type="predicted"/>
<dbReference type="Pfam" id="PF21117">
    <property type="entry name" value="MRB1590_C"/>
    <property type="match status" value="1"/>
</dbReference>
<keyword evidence="6" id="KW-1185">Reference proteome</keyword>
<dbReference type="PANTHER" id="PTHR38149:SF1">
    <property type="entry name" value="ATPASE"/>
    <property type="match status" value="1"/>
</dbReference>
<evidence type="ECO:0000259" key="4">
    <source>
        <dbReference type="Pfam" id="PF21117"/>
    </source>
</evidence>
<feature type="domain" description="ATPase of the ABC class C-terminal" evidence="2">
    <location>
        <begin position="226"/>
        <end position="501"/>
    </location>
</feature>
<feature type="domain" description="MRB1590-like C-terminal" evidence="4">
    <location>
        <begin position="588"/>
        <end position="675"/>
    </location>
</feature>
<accession>A0A2U1J540</accession>
<evidence type="ECO:0000259" key="2">
    <source>
        <dbReference type="Pfam" id="PF09818"/>
    </source>
</evidence>
<feature type="region of interest" description="Disordered" evidence="1">
    <location>
        <begin position="1"/>
        <end position="25"/>
    </location>
</feature>
<organism evidence="5 6">
    <name type="scientific">Smittium angustum</name>
    <dbReference type="NCBI Taxonomy" id="133377"/>
    <lineage>
        <taxon>Eukaryota</taxon>
        <taxon>Fungi</taxon>
        <taxon>Fungi incertae sedis</taxon>
        <taxon>Zoopagomycota</taxon>
        <taxon>Kickxellomycotina</taxon>
        <taxon>Harpellomycetes</taxon>
        <taxon>Harpellales</taxon>
        <taxon>Legeriomycetaceae</taxon>
        <taxon>Smittium</taxon>
    </lineage>
</organism>
<dbReference type="PANTHER" id="PTHR38149">
    <property type="entry name" value="ATPASE"/>
    <property type="match status" value="1"/>
</dbReference>
<sequence length="682" mass="75989">MKRINKDSSSNYKAGKYSRGNEYGSTKKQFRVNRFKNDSISNSDNEFIKQDNIKFSKPISELFKTLNSLDNKQYGAYKCFTGCCYDYGNGMKLIFDHVQSDPFAPPSKVRVLVDNVLKGKFPSDLFNNKSRQALTKNISEEYKSTKNFSGGYNSPRGGTFSIYVPGQQIIESDSVFINKKQQIEVRLSISLPGQGRRIMGKTAINSFSKVLPRIIDKSTIYTNLNDDRITEFVNCNENQDYLRSLLPSKGLVGFIKNDSILPRASGSSSLPMYSENLVKFKTPKELEVTFELLHGTTVVGMGIPSGITVITGGGYHGKSTLMQGLKLGIYNFIQGDGREFVSTVDTAVSIKAEDGRSIKNCDISAFLDNISKNIETSNFSTEDASGSSSMAASIQEMLEVGATALLMDEDTCATNFLIRDHRMQLLVQKSKEPITPLISLARSLYSKFGLSLIIVIGGCGDYLEIADTVICMEYFVPKVVTEKAQEICINNPTNALNEEREYRTSDGNNKIKQRLVSIPSKIVSKKPPRIKSKKVISLFFDSNPKIIKNNETSNPPDNSQLGLTSPKPLDFTLDEFDGITSKDEYDATSELDLSGLDQLVSSSQTRAIAYILRFLGNSVEKDTMNNVCKLIDSKINENGLDWLSDIVWSKFPDGSLSKPRRFEIAMALNRLRLIEAKLIEME</sequence>
<dbReference type="InterPro" id="IPR019195">
    <property type="entry name" value="ABC_ATPase_put"/>
</dbReference>
<dbReference type="Proteomes" id="UP000245591">
    <property type="component" value="Unassembled WGS sequence"/>
</dbReference>
<dbReference type="InterPro" id="IPR046833">
    <property type="entry name" value="ABC_N"/>
</dbReference>
<dbReference type="Pfam" id="PF20446">
    <property type="entry name" value="ABC_N"/>
    <property type="match status" value="1"/>
</dbReference>
<dbReference type="InterPro" id="IPR049069">
    <property type="entry name" value="MRB1590-like_C"/>
</dbReference>
<dbReference type="Pfam" id="PF09818">
    <property type="entry name" value="ABC_ATPase"/>
    <property type="match status" value="1"/>
</dbReference>
<name>A0A2U1J540_SMIAN</name>
<evidence type="ECO:0000259" key="3">
    <source>
        <dbReference type="Pfam" id="PF20446"/>
    </source>
</evidence>
<feature type="domain" description="ATPase of the ABC class N-terminal" evidence="3">
    <location>
        <begin position="60"/>
        <end position="221"/>
    </location>
</feature>
<dbReference type="EMBL" id="MBFU01000354">
    <property type="protein sequence ID" value="PWA00181.1"/>
    <property type="molecule type" value="Genomic_DNA"/>
</dbReference>
<dbReference type="AlphaFoldDB" id="A0A2U1J540"/>